<evidence type="ECO:0000256" key="4">
    <source>
        <dbReference type="ARBA" id="ARBA00022989"/>
    </source>
</evidence>
<reference evidence="9 10" key="1">
    <citation type="submission" date="2016-04" db="EMBL/GenBank/DDBJ databases">
        <title>Complete genome sequence of Thermococcus chitonophagus type strain GC74.</title>
        <authorList>
            <person name="Oger P.M."/>
        </authorList>
    </citation>
    <scope>NUCLEOTIDE SEQUENCE [LARGE SCALE GENOMIC DNA]</scope>
    <source>
        <strain evidence="9 10">GC74</strain>
    </source>
</reference>
<evidence type="ECO:0000313" key="10">
    <source>
        <dbReference type="Proteomes" id="UP000250189"/>
    </source>
</evidence>
<evidence type="ECO:0000256" key="6">
    <source>
        <dbReference type="SAM" id="MobiDB-lite"/>
    </source>
</evidence>
<feature type="region of interest" description="Disordered" evidence="6">
    <location>
        <begin position="370"/>
        <end position="389"/>
    </location>
</feature>
<feature type="transmembrane region" description="Helical" evidence="7">
    <location>
        <begin position="159"/>
        <end position="179"/>
    </location>
</feature>
<evidence type="ECO:0000256" key="3">
    <source>
        <dbReference type="ARBA" id="ARBA00022692"/>
    </source>
</evidence>
<feature type="transmembrane region" description="Helical" evidence="7">
    <location>
        <begin position="235"/>
        <end position="254"/>
    </location>
</feature>
<feature type="transmembrane region" description="Helical" evidence="7">
    <location>
        <begin position="199"/>
        <end position="223"/>
    </location>
</feature>
<keyword evidence="5 7" id="KW-0472">Membrane</keyword>
<keyword evidence="4 7" id="KW-1133">Transmembrane helix</keyword>
<dbReference type="EMBL" id="CP015193">
    <property type="protein sequence ID" value="ASJ16814.1"/>
    <property type="molecule type" value="Genomic_DNA"/>
</dbReference>
<dbReference type="SUPFAM" id="SSF103473">
    <property type="entry name" value="MFS general substrate transporter"/>
    <property type="match status" value="1"/>
</dbReference>
<dbReference type="InterPro" id="IPR011701">
    <property type="entry name" value="MFS"/>
</dbReference>
<keyword evidence="3 7" id="KW-0812">Transmembrane</keyword>
<dbReference type="InterPro" id="IPR036259">
    <property type="entry name" value="MFS_trans_sf"/>
</dbReference>
<dbReference type="Pfam" id="PF07690">
    <property type="entry name" value="MFS_1"/>
    <property type="match status" value="1"/>
</dbReference>
<dbReference type="InterPro" id="IPR050189">
    <property type="entry name" value="MFS_Efflux_Transporters"/>
</dbReference>
<evidence type="ECO:0000256" key="5">
    <source>
        <dbReference type="ARBA" id="ARBA00023136"/>
    </source>
</evidence>
<dbReference type="GO" id="GO:0005886">
    <property type="term" value="C:plasma membrane"/>
    <property type="evidence" value="ECO:0007669"/>
    <property type="project" value="UniProtKB-SubCell"/>
</dbReference>
<sequence>MRKLIILVLVSLGWIFNYSHRMAVPSLAPLIRDDLHITNAEIGLLMTSLLLPYALIQVPAGYIGDKIGRKRLLVLSILGYSLSSAFIVLTKDYWDMLIVRFIYGLFAGLYYAPATALISEVFREKKGSALGFFMVGPAIGTGVTPLIVVPIALTFNWRLSFLVLSLMSSFVAVLLAFAVRGEVSKPEVVRFSIPGNVFLLSLANFLGLGAFFALLTFLVSYLVSQGASLEKASAMFSLLSMIGILGSISAGFLYDRIGKVSVSLAFLMNALFTFLILIWPNPILLIPLGFFLYSVGGIITAYTSEKAGKENLGVVMGFVNMVGFFGATIGPYVVGKLIDIAGYKRALLLVPLAYLVSTLLIFLDMSPRHRGTGPSSFPRPRLSEDPFEV</sequence>
<dbReference type="InterPro" id="IPR020846">
    <property type="entry name" value="MFS_dom"/>
</dbReference>
<feature type="transmembrane region" description="Helical" evidence="7">
    <location>
        <begin position="72"/>
        <end position="89"/>
    </location>
</feature>
<feature type="transmembrane region" description="Helical" evidence="7">
    <location>
        <begin position="285"/>
        <end position="302"/>
    </location>
</feature>
<dbReference type="PANTHER" id="PTHR43124">
    <property type="entry name" value="PURINE EFFLUX PUMP PBUE"/>
    <property type="match status" value="1"/>
</dbReference>
<feature type="transmembrane region" description="Helical" evidence="7">
    <location>
        <begin position="314"/>
        <end position="334"/>
    </location>
</feature>
<dbReference type="AlphaFoldDB" id="A0A2Z2N5K1"/>
<dbReference type="PANTHER" id="PTHR43124:SF3">
    <property type="entry name" value="CHLORAMPHENICOL EFFLUX PUMP RV0191"/>
    <property type="match status" value="1"/>
</dbReference>
<dbReference type="GeneID" id="33322284"/>
<keyword evidence="10" id="KW-1185">Reference proteome</keyword>
<dbReference type="RefSeq" id="WP_068578211.1">
    <property type="nucleotide sequence ID" value="NZ_CP015193.1"/>
</dbReference>
<accession>A0A2Z2N5K1</accession>
<feature type="domain" description="Major facilitator superfamily (MFS) profile" evidence="8">
    <location>
        <begin position="6"/>
        <end position="369"/>
    </location>
</feature>
<comment type="subcellular location">
    <subcellularLocation>
        <location evidence="1">Cell membrane</location>
        <topology evidence="1">Multi-pass membrane protein</topology>
    </subcellularLocation>
</comment>
<dbReference type="GO" id="GO:0022857">
    <property type="term" value="F:transmembrane transporter activity"/>
    <property type="evidence" value="ECO:0007669"/>
    <property type="project" value="InterPro"/>
</dbReference>
<evidence type="ECO:0000256" key="2">
    <source>
        <dbReference type="ARBA" id="ARBA00022475"/>
    </source>
</evidence>
<feature type="transmembrane region" description="Helical" evidence="7">
    <location>
        <begin position="37"/>
        <end position="60"/>
    </location>
</feature>
<dbReference type="Proteomes" id="UP000250189">
    <property type="component" value="Chromosome"/>
</dbReference>
<feature type="transmembrane region" description="Helical" evidence="7">
    <location>
        <begin position="101"/>
        <end position="122"/>
    </location>
</feature>
<proteinExistence type="predicted"/>
<gene>
    <name evidence="9" type="ORF">A3L04_06855</name>
</gene>
<feature type="transmembrane region" description="Helical" evidence="7">
    <location>
        <begin position="261"/>
        <end position="279"/>
    </location>
</feature>
<feature type="transmembrane region" description="Helical" evidence="7">
    <location>
        <begin position="129"/>
        <end position="153"/>
    </location>
</feature>
<evidence type="ECO:0000259" key="8">
    <source>
        <dbReference type="PROSITE" id="PS50850"/>
    </source>
</evidence>
<keyword evidence="2" id="KW-1003">Cell membrane</keyword>
<feature type="transmembrane region" description="Helical" evidence="7">
    <location>
        <begin position="346"/>
        <end position="363"/>
    </location>
</feature>
<name>A0A2Z2N5K1_9EURY</name>
<evidence type="ECO:0000313" key="9">
    <source>
        <dbReference type="EMBL" id="ASJ16814.1"/>
    </source>
</evidence>
<protein>
    <submittedName>
        <fullName evidence="9">MFS transporter permease</fullName>
    </submittedName>
</protein>
<evidence type="ECO:0000256" key="7">
    <source>
        <dbReference type="SAM" id="Phobius"/>
    </source>
</evidence>
<organism evidence="9 10">
    <name type="scientific">Thermococcus chitonophagus</name>
    <dbReference type="NCBI Taxonomy" id="54262"/>
    <lineage>
        <taxon>Archaea</taxon>
        <taxon>Methanobacteriati</taxon>
        <taxon>Methanobacteriota</taxon>
        <taxon>Thermococci</taxon>
        <taxon>Thermococcales</taxon>
        <taxon>Thermococcaceae</taxon>
        <taxon>Thermococcus</taxon>
    </lineage>
</organism>
<dbReference type="PROSITE" id="PS50850">
    <property type="entry name" value="MFS"/>
    <property type="match status" value="1"/>
</dbReference>
<dbReference type="OrthoDB" id="29061at2157"/>
<evidence type="ECO:0000256" key="1">
    <source>
        <dbReference type="ARBA" id="ARBA00004651"/>
    </source>
</evidence>
<dbReference type="Gene3D" id="1.20.1250.20">
    <property type="entry name" value="MFS general substrate transporter like domains"/>
    <property type="match status" value="2"/>
</dbReference>